<dbReference type="Gene3D" id="3.40.630.30">
    <property type="match status" value="1"/>
</dbReference>
<name>A0A940MAF7_9ACTN</name>
<sequence length="178" mass="19582">MIRGQQIGLRARHEEDVAVLHSELYDDVRTQAVADSAPWRPIPVGSKNSPYATQDDSSDIAYFSVELLATAELAGEALLWGIDTYNRRAHLGISLRPGFRGRGLGLDVVRVLCEYGFAVRGLHRLQIETAGDNQSMIKAALRAGFTHEGTLRRSAWGYGTHTDEAVLGLLHEEWAGRG</sequence>
<evidence type="ECO:0000313" key="3">
    <source>
        <dbReference type="Proteomes" id="UP000670475"/>
    </source>
</evidence>
<dbReference type="AlphaFoldDB" id="A0A940MAF7"/>
<reference evidence="2" key="1">
    <citation type="submission" date="2021-03" db="EMBL/GenBank/DDBJ databases">
        <title>Whole genome sequence of Streptomyces bomunensis MMS17-BM035.</title>
        <authorList>
            <person name="Lee J.H."/>
        </authorList>
    </citation>
    <scope>NUCLEOTIDE SEQUENCE</scope>
    <source>
        <strain evidence="2">MMS17-BM035</strain>
    </source>
</reference>
<accession>A0A940MAF7</accession>
<dbReference type="PANTHER" id="PTHR43441">
    <property type="entry name" value="RIBOSOMAL-PROTEIN-SERINE ACETYLTRANSFERASE"/>
    <property type="match status" value="1"/>
</dbReference>
<dbReference type="GO" id="GO:0005737">
    <property type="term" value="C:cytoplasm"/>
    <property type="evidence" value="ECO:0007669"/>
    <property type="project" value="TreeGrafter"/>
</dbReference>
<dbReference type="RefSeq" id="WP_209338646.1">
    <property type="nucleotide sequence ID" value="NZ_JAGIQL010000011.1"/>
</dbReference>
<proteinExistence type="predicted"/>
<dbReference type="EMBL" id="JAGIQL010000011">
    <property type="protein sequence ID" value="MBP0456866.1"/>
    <property type="molecule type" value="Genomic_DNA"/>
</dbReference>
<dbReference type="PROSITE" id="PS51186">
    <property type="entry name" value="GNAT"/>
    <property type="match status" value="1"/>
</dbReference>
<dbReference type="Proteomes" id="UP000670475">
    <property type="component" value="Unassembled WGS sequence"/>
</dbReference>
<dbReference type="SUPFAM" id="SSF55729">
    <property type="entry name" value="Acyl-CoA N-acyltransferases (Nat)"/>
    <property type="match status" value="1"/>
</dbReference>
<dbReference type="InterPro" id="IPR051908">
    <property type="entry name" value="Ribosomal_N-acetyltransferase"/>
</dbReference>
<dbReference type="InterPro" id="IPR016181">
    <property type="entry name" value="Acyl_CoA_acyltransferase"/>
</dbReference>
<dbReference type="Pfam" id="PF13302">
    <property type="entry name" value="Acetyltransf_3"/>
    <property type="match status" value="1"/>
</dbReference>
<dbReference type="PANTHER" id="PTHR43441:SF11">
    <property type="entry name" value="RIBOSOMAL-PROTEIN-SERINE ACETYLTRANSFERASE"/>
    <property type="match status" value="1"/>
</dbReference>
<gene>
    <name evidence="2" type="ORF">JFN87_05010</name>
</gene>
<organism evidence="2 3">
    <name type="scientific">Streptomyces montanisoli</name>
    <dbReference type="NCBI Taxonomy" id="2798581"/>
    <lineage>
        <taxon>Bacteria</taxon>
        <taxon>Bacillati</taxon>
        <taxon>Actinomycetota</taxon>
        <taxon>Actinomycetes</taxon>
        <taxon>Kitasatosporales</taxon>
        <taxon>Streptomycetaceae</taxon>
        <taxon>Streptomyces</taxon>
    </lineage>
</organism>
<keyword evidence="3" id="KW-1185">Reference proteome</keyword>
<protein>
    <submittedName>
        <fullName evidence="2">GNAT family N-acetyltransferase</fullName>
    </submittedName>
</protein>
<comment type="caution">
    <text evidence="2">The sequence shown here is derived from an EMBL/GenBank/DDBJ whole genome shotgun (WGS) entry which is preliminary data.</text>
</comment>
<dbReference type="GO" id="GO:1990189">
    <property type="term" value="F:protein N-terminal-serine acetyltransferase activity"/>
    <property type="evidence" value="ECO:0007669"/>
    <property type="project" value="TreeGrafter"/>
</dbReference>
<dbReference type="GO" id="GO:0008999">
    <property type="term" value="F:protein-N-terminal-alanine acetyltransferase activity"/>
    <property type="evidence" value="ECO:0007669"/>
    <property type="project" value="TreeGrafter"/>
</dbReference>
<dbReference type="InterPro" id="IPR000182">
    <property type="entry name" value="GNAT_dom"/>
</dbReference>
<feature type="domain" description="N-acetyltransferase" evidence="1">
    <location>
        <begin position="7"/>
        <end position="164"/>
    </location>
</feature>
<evidence type="ECO:0000313" key="2">
    <source>
        <dbReference type="EMBL" id="MBP0456866.1"/>
    </source>
</evidence>
<evidence type="ECO:0000259" key="1">
    <source>
        <dbReference type="PROSITE" id="PS51186"/>
    </source>
</evidence>